<keyword evidence="2" id="KW-1133">Transmembrane helix</keyword>
<feature type="transmembrane region" description="Helical" evidence="2">
    <location>
        <begin position="28"/>
        <end position="47"/>
    </location>
</feature>
<organism evidence="3 4">
    <name type="scientific">Halobellus rubicundus</name>
    <dbReference type="NCBI Taxonomy" id="2996466"/>
    <lineage>
        <taxon>Archaea</taxon>
        <taxon>Methanobacteriati</taxon>
        <taxon>Methanobacteriota</taxon>
        <taxon>Stenosarchaea group</taxon>
        <taxon>Halobacteria</taxon>
        <taxon>Halobacteriales</taxon>
        <taxon>Haloferacaceae</taxon>
        <taxon>Halobellus</taxon>
    </lineage>
</organism>
<accession>A0ABD5M8F7</accession>
<reference evidence="3 4" key="1">
    <citation type="submission" date="2024-08" db="EMBL/GenBank/DDBJ databases">
        <title>Halobellus sp. MBLA0158 whole genome sequence.</title>
        <authorList>
            <person name="Hwang C.Y."/>
            <person name="Cho E.-S."/>
            <person name="Seo M.-J."/>
        </authorList>
    </citation>
    <scope>NUCLEOTIDE SEQUENCE [LARGE SCALE GENOMIC DNA]</scope>
    <source>
        <strain evidence="3 4">MBLA0158</strain>
    </source>
</reference>
<comment type="caution">
    <text evidence="3">The sequence shown here is derived from an EMBL/GenBank/DDBJ whole genome shotgun (WGS) entry which is preliminary data.</text>
</comment>
<evidence type="ECO:0000313" key="3">
    <source>
        <dbReference type="EMBL" id="MFA1610185.1"/>
    </source>
</evidence>
<dbReference type="AlphaFoldDB" id="A0ABD5M8F7"/>
<evidence type="ECO:0000313" key="4">
    <source>
        <dbReference type="Proteomes" id="UP001570511"/>
    </source>
</evidence>
<proteinExistence type="predicted"/>
<name>A0ABD5M8F7_9EURY</name>
<feature type="region of interest" description="Disordered" evidence="1">
    <location>
        <begin position="1"/>
        <end position="21"/>
    </location>
</feature>
<protein>
    <recommendedName>
        <fullName evidence="5">Flp pilus-assembly TadG-like N-terminal domain-containing protein</fullName>
    </recommendedName>
</protein>
<evidence type="ECO:0000256" key="2">
    <source>
        <dbReference type="SAM" id="Phobius"/>
    </source>
</evidence>
<sequence>MADLRRLSSVRTGAPENGGDGGADRGQLLLVGALALAVLFVALALLLNTAIYTGNLATREAGVDGTAGIDYAGAAESAGVDAVRSVNERNDSSHAALRTALEDTMRAWDDAASHHRATAGDLADVDVVAVTNGTQFRQNDSSRNFTSHGGAENWTLVADSEGVSGVHSIRLAVDATRLTDDPADVVAADVFHVNVSSDVGTRSLFLYNDSGTPTARIVEPAGTTTCAAGSVTDGTVVVNVANASVGGASCPALARLDDTSGSVSVDYRDGGAAGGTYRLVVDEPPSALSRSGFADAGSGQPYWTYGLYAAEFRVTYRTPQLDYAARIEVRPP</sequence>
<dbReference type="EMBL" id="JBGNYA010000001">
    <property type="protein sequence ID" value="MFA1610185.1"/>
    <property type="molecule type" value="Genomic_DNA"/>
</dbReference>
<keyword evidence="4" id="KW-1185">Reference proteome</keyword>
<evidence type="ECO:0008006" key="5">
    <source>
        <dbReference type="Google" id="ProtNLM"/>
    </source>
</evidence>
<dbReference type="Pfam" id="PF23922">
    <property type="entry name" value="DUF7261"/>
    <property type="match status" value="1"/>
</dbReference>
<gene>
    <name evidence="3" type="ORF">OS889_04100</name>
</gene>
<keyword evidence="2" id="KW-0472">Membrane</keyword>
<dbReference type="Proteomes" id="UP001570511">
    <property type="component" value="Unassembled WGS sequence"/>
</dbReference>
<evidence type="ECO:0000256" key="1">
    <source>
        <dbReference type="SAM" id="MobiDB-lite"/>
    </source>
</evidence>
<dbReference type="InterPro" id="IPR055685">
    <property type="entry name" value="DUF7261"/>
</dbReference>
<dbReference type="RefSeq" id="WP_372387544.1">
    <property type="nucleotide sequence ID" value="NZ_JBGNYA010000001.1"/>
</dbReference>
<keyword evidence="2" id="KW-0812">Transmembrane</keyword>